<keyword evidence="3" id="KW-0067">ATP-binding</keyword>
<dbReference type="PROSITE" id="PS50088">
    <property type="entry name" value="ANK_REPEAT"/>
    <property type="match status" value="3"/>
</dbReference>
<name>A0AAY5F395_ELEEL</name>
<feature type="repeat" description="ANK" evidence="7">
    <location>
        <begin position="93"/>
        <end position="125"/>
    </location>
</feature>
<reference evidence="10 11" key="1">
    <citation type="submission" date="2020-05" db="EMBL/GenBank/DDBJ databases">
        <title>Electrophorus electricus (electric eel) genome, fEleEle1, primary haplotype.</title>
        <authorList>
            <person name="Myers G."/>
            <person name="Meyer A."/>
            <person name="Fedrigo O."/>
            <person name="Formenti G."/>
            <person name="Rhie A."/>
            <person name="Tracey A."/>
            <person name="Sims Y."/>
            <person name="Jarvis E.D."/>
        </authorList>
    </citation>
    <scope>NUCLEOTIDE SEQUENCE [LARGE SCALE GENOMIC DNA]</scope>
</reference>
<dbReference type="GO" id="GO:0019903">
    <property type="term" value="F:protein phosphatase binding"/>
    <property type="evidence" value="ECO:0007669"/>
    <property type="project" value="TreeGrafter"/>
</dbReference>
<keyword evidence="6" id="KW-0505">Motor protein</keyword>
<dbReference type="Ensembl" id="ENSEEET00000057216.1">
    <property type="protein sequence ID" value="ENSEEEP00000063511.1"/>
    <property type="gene ID" value="ENSEEEG00000019140.2"/>
</dbReference>
<evidence type="ECO:0000256" key="8">
    <source>
        <dbReference type="PROSITE-ProRule" id="PRU00782"/>
    </source>
</evidence>
<dbReference type="InterPro" id="IPR002110">
    <property type="entry name" value="Ankyrin_rpt"/>
</dbReference>
<organism evidence="10 11">
    <name type="scientific">Electrophorus electricus</name>
    <name type="common">Electric eel</name>
    <name type="synonym">Gymnotus electricus</name>
    <dbReference type="NCBI Taxonomy" id="8005"/>
    <lineage>
        <taxon>Eukaryota</taxon>
        <taxon>Metazoa</taxon>
        <taxon>Chordata</taxon>
        <taxon>Craniata</taxon>
        <taxon>Vertebrata</taxon>
        <taxon>Euteleostomi</taxon>
        <taxon>Actinopterygii</taxon>
        <taxon>Neopterygii</taxon>
        <taxon>Teleostei</taxon>
        <taxon>Ostariophysi</taxon>
        <taxon>Gymnotiformes</taxon>
        <taxon>Gymnotoidei</taxon>
        <taxon>Gymnotidae</taxon>
        <taxon>Electrophorus</taxon>
    </lineage>
</organism>
<dbReference type="GO" id="GO:2000134">
    <property type="term" value="P:negative regulation of G1/S transition of mitotic cell cycle"/>
    <property type="evidence" value="ECO:0007669"/>
    <property type="project" value="TreeGrafter"/>
</dbReference>
<comment type="similarity">
    <text evidence="8">Belongs to the TRAFAC class myosin-kinesin ATPase superfamily. Myosin family.</text>
</comment>
<reference evidence="10" key="3">
    <citation type="submission" date="2025-09" db="UniProtKB">
        <authorList>
            <consortium name="Ensembl"/>
        </authorList>
    </citation>
    <scope>IDENTIFICATION</scope>
</reference>
<dbReference type="PANTHER" id="PTHR47335">
    <property type="entry name" value="UNCONVENTIONAL MYOSIN-XVI"/>
    <property type="match status" value="1"/>
</dbReference>
<sequence>MEIDQCLLDSLPSGQRQWLVRRVRCDQLRAYYERERALHQPGAIARPRAARRRKPTVRFPLAYVLQDAIERHGDKEVLSLLKEGADLNTELSSGGSLLHLCARHDNVFAAEVLIEHGLDVNLQDEDLWTALHVACACDHGDMVLLLLLAGVNALLQDVNGNTALDYATEGAEGRCILTKHLEENGVDLSSMHQLKTQRASVMLSDVRQLVSSGASVNQRNEDGVTLLHMACASGYRDVVSLLLASGADVLAADSGYWTPVHLAAKYGQTHIVNQLLKHKADPTLLNCNQDKPSGKTTHARTHEPLVSQCLLRMLGRVCMCGIHKDPLILFQVKLMPPAPSDDLASLSELTNSSLLYEIQKRFSNDQIYTYIGHILLLVNPNKDLPIYSSLVSQLYLSSSVRLCSSLPPHIFSSAERAYHMMLQERRPQCFIIRYRPSSRACFLFSVSVTQANAVLEAFGHAKTPMNCNASRYIKLLSLQFCGRRRTLLRARVYTYMLEKTRVISRDQQNLNFNVFYLMANGLSAEEKSRLYLNNILAHRVCGNSPIRHCGVFVWVHPGRGITEVVVGAHIPPFCQLRSNYCVCVCV</sequence>
<keyword evidence="5 8" id="KW-0518">Myosin</keyword>
<gene>
    <name evidence="10" type="primary">MYO16</name>
</gene>
<evidence type="ECO:0000256" key="7">
    <source>
        <dbReference type="PROSITE-ProRule" id="PRU00023"/>
    </source>
</evidence>
<dbReference type="Pfam" id="PF12796">
    <property type="entry name" value="Ank_2"/>
    <property type="match status" value="2"/>
</dbReference>
<evidence type="ECO:0000256" key="5">
    <source>
        <dbReference type="ARBA" id="ARBA00023123"/>
    </source>
</evidence>
<dbReference type="Gene3D" id="1.25.40.20">
    <property type="entry name" value="Ankyrin repeat-containing domain"/>
    <property type="match status" value="2"/>
</dbReference>
<dbReference type="InterPro" id="IPR036961">
    <property type="entry name" value="Kinesin_motor_dom_sf"/>
</dbReference>
<feature type="domain" description="Myosin motor" evidence="9">
    <location>
        <begin position="338"/>
        <end position="586"/>
    </location>
</feature>
<evidence type="ECO:0000313" key="11">
    <source>
        <dbReference type="Proteomes" id="UP000314983"/>
    </source>
</evidence>
<accession>A0AAY5F395</accession>
<dbReference type="GO" id="GO:0043491">
    <property type="term" value="P:phosphatidylinositol 3-kinase/protein kinase B signal transduction"/>
    <property type="evidence" value="ECO:0007669"/>
    <property type="project" value="TreeGrafter"/>
</dbReference>
<dbReference type="GO" id="GO:0051015">
    <property type="term" value="F:actin filament binding"/>
    <property type="evidence" value="ECO:0007669"/>
    <property type="project" value="TreeGrafter"/>
</dbReference>
<dbReference type="InterPro" id="IPR001609">
    <property type="entry name" value="Myosin_head_motor_dom-like"/>
</dbReference>
<dbReference type="InterPro" id="IPR052838">
    <property type="entry name" value="Myosin-XVI"/>
</dbReference>
<dbReference type="PRINTS" id="PR00193">
    <property type="entry name" value="MYOSINHEAVY"/>
</dbReference>
<evidence type="ECO:0000256" key="4">
    <source>
        <dbReference type="ARBA" id="ARBA00023043"/>
    </source>
</evidence>
<dbReference type="InterPro" id="IPR027417">
    <property type="entry name" value="P-loop_NTPase"/>
</dbReference>
<evidence type="ECO:0000256" key="1">
    <source>
        <dbReference type="ARBA" id="ARBA00022737"/>
    </source>
</evidence>
<dbReference type="SMART" id="SM00248">
    <property type="entry name" value="ANK"/>
    <property type="match status" value="5"/>
</dbReference>
<evidence type="ECO:0000256" key="6">
    <source>
        <dbReference type="ARBA" id="ARBA00023175"/>
    </source>
</evidence>
<keyword evidence="2" id="KW-0547">Nucleotide-binding</keyword>
<evidence type="ECO:0000259" key="9">
    <source>
        <dbReference type="PROSITE" id="PS51456"/>
    </source>
</evidence>
<dbReference type="PROSITE" id="PS50297">
    <property type="entry name" value="ANK_REP_REGION"/>
    <property type="match status" value="3"/>
</dbReference>
<keyword evidence="1" id="KW-0677">Repeat</keyword>
<dbReference type="GO" id="GO:0005654">
    <property type="term" value="C:nucleoplasm"/>
    <property type="evidence" value="ECO:0007669"/>
    <property type="project" value="TreeGrafter"/>
</dbReference>
<dbReference type="GO" id="GO:0048471">
    <property type="term" value="C:perinuclear region of cytoplasm"/>
    <property type="evidence" value="ECO:0007669"/>
    <property type="project" value="TreeGrafter"/>
</dbReference>
<dbReference type="AlphaFoldDB" id="A0AAY5F395"/>
<dbReference type="PROSITE" id="PS51456">
    <property type="entry name" value="MYOSIN_MOTOR"/>
    <property type="match status" value="1"/>
</dbReference>
<evidence type="ECO:0000256" key="2">
    <source>
        <dbReference type="ARBA" id="ARBA00022741"/>
    </source>
</evidence>
<dbReference type="GO" id="GO:0016459">
    <property type="term" value="C:myosin complex"/>
    <property type="evidence" value="ECO:0007669"/>
    <property type="project" value="UniProtKB-KW"/>
</dbReference>
<dbReference type="SUPFAM" id="SSF52540">
    <property type="entry name" value="P-loop containing nucleoside triphosphate hydrolases"/>
    <property type="match status" value="1"/>
</dbReference>
<dbReference type="GO" id="GO:0003774">
    <property type="term" value="F:cytoskeletal motor activity"/>
    <property type="evidence" value="ECO:0007669"/>
    <property type="project" value="InterPro"/>
</dbReference>
<protein>
    <recommendedName>
        <fullName evidence="9">Myosin motor domain-containing protein</fullName>
    </recommendedName>
</protein>
<dbReference type="FunFam" id="1.25.40.20:FF:000168">
    <property type="entry name" value="Myosin XVI"/>
    <property type="match status" value="1"/>
</dbReference>
<dbReference type="Proteomes" id="UP000314983">
    <property type="component" value="Chromosome 25"/>
</dbReference>
<dbReference type="GO" id="GO:0005524">
    <property type="term" value="F:ATP binding"/>
    <property type="evidence" value="ECO:0007669"/>
    <property type="project" value="UniProtKB-KW"/>
</dbReference>
<keyword evidence="8" id="KW-0009">Actin-binding</keyword>
<dbReference type="SUPFAM" id="SSF48403">
    <property type="entry name" value="Ankyrin repeat"/>
    <property type="match status" value="1"/>
</dbReference>
<dbReference type="Pfam" id="PF00063">
    <property type="entry name" value="Myosin_head"/>
    <property type="match status" value="2"/>
</dbReference>
<feature type="repeat" description="ANK" evidence="7">
    <location>
        <begin position="258"/>
        <end position="287"/>
    </location>
</feature>
<dbReference type="InterPro" id="IPR036770">
    <property type="entry name" value="Ankyrin_rpt-contain_sf"/>
</dbReference>
<proteinExistence type="inferred from homology"/>
<dbReference type="PANTHER" id="PTHR47335:SF1">
    <property type="entry name" value="UNCONVENTIONAL MYOSIN-XVI"/>
    <property type="match status" value="1"/>
</dbReference>
<evidence type="ECO:0000256" key="3">
    <source>
        <dbReference type="ARBA" id="ARBA00022840"/>
    </source>
</evidence>
<feature type="repeat" description="ANK" evidence="7">
    <location>
        <begin position="222"/>
        <end position="254"/>
    </location>
</feature>
<comment type="caution">
    <text evidence="8">Lacks conserved residue(s) required for the propagation of feature annotation.</text>
</comment>
<evidence type="ECO:0000313" key="10">
    <source>
        <dbReference type="Ensembl" id="ENSEEEP00000063511.1"/>
    </source>
</evidence>
<keyword evidence="11" id="KW-1185">Reference proteome</keyword>
<dbReference type="GO" id="GO:0048812">
    <property type="term" value="P:neuron projection morphogenesis"/>
    <property type="evidence" value="ECO:0007669"/>
    <property type="project" value="TreeGrafter"/>
</dbReference>
<dbReference type="Gene3D" id="3.40.850.10">
    <property type="entry name" value="Kinesin motor domain"/>
    <property type="match status" value="2"/>
</dbReference>
<dbReference type="GeneTree" id="ENSGT00940000158920"/>
<dbReference type="SMART" id="SM00242">
    <property type="entry name" value="MYSc"/>
    <property type="match status" value="1"/>
</dbReference>
<keyword evidence="4 7" id="KW-0040">ANK repeat</keyword>
<reference evidence="10" key="2">
    <citation type="submission" date="2025-08" db="UniProtKB">
        <authorList>
            <consortium name="Ensembl"/>
        </authorList>
    </citation>
    <scope>IDENTIFICATION</scope>
</reference>